<keyword evidence="1" id="KW-0472">Membrane</keyword>
<name>A0ABX6AV11_9ACTN</name>
<accession>A0ABX6AV11</accession>
<gene>
    <name evidence="2" type="ORF">CP972_13780</name>
</gene>
<feature type="transmembrane region" description="Helical" evidence="1">
    <location>
        <begin position="12"/>
        <end position="30"/>
    </location>
</feature>
<evidence type="ECO:0000256" key="1">
    <source>
        <dbReference type="SAM" id="Phobius"/>
    </source>
</evidence>
<proteinExistence type="predicted"/>
<dbReference type="Pfam" id="PF06197">
    <property type="entry name" value="DUF998"/>
    <property type="match status" value="1"/>
</dbReference>
<organism evidence="2 3">
    <name type="scientific">Streptomyces prasinus</name>
    <dbReference type="NCBI Taxonomy" id="67345"/>
    <lineage>
        <taxon>Bacteria</taxon>
        <taxon>Bacillati</taxon>
        <taxon>Actinomycetota</taxon>
        <taxon>Actinomycetes</taxon>
        <taxon>Kitasatosporales</taxon>
        <taxon>Streptomycetaceae</taxon>
        <taxon>Streptomyces</taxon>
    </lineage>
</organism>
<dbReference type="InterPro" id="IPR009339">
    <property type="entry name" value="DUF998"/>
</dbReference>
<keyword evidence="1" id="KW-1133">Transmembrane helix</keyword>
<keyword evidence="3" id="KW-1185">Reference proteome</keyword>
<dbReference type="EMBL" id="CP023697">
    <property type="protein sequence ID" value="QEV06590.1"/>
    <property type="molecule type" value="Genomic_DNA"/>
</dbReference>
<evidence type="ECO:0000313" key="2">
    <source>
        <dbReference type="EMBL" id="QEV06590.1"/>
    </source>
</evidence>
<feature type="transmembrane region" description="Helical" evidence="1">
    <location>
        <begin position="204"/>
        <end position="224"/>
    </location>
</feature>
<feature type="transmembrane region" description="Helical" evidence="1">
    <location>
        <begin position="136"/>
        <end position="160"/>
    </location>
</feature>
<keyword evidence="1" id="KW-0812">Transmembrane</keyword>
<sequence length="247" mass="25323">MRRGGQLKERIGYLAWVVGVAQFFVVHGIVESAWARPAYSWARNNISDLGNVHCGLRTWPESRYICSPDHGLMNGSFIALGVLLVVGFVLTGGAGGIGGGVPWLGGRVAALARMLLVSGGVGFVLIGLAPTDVHKGLHVVGAALIMGTGNAGLVLAGFGLADRVPRPLRRAAGLLGVVALLAFGLFLSGHYLGLGMGGMERVAAYPLLFWVAALGLWGVVLRAGRTRAAVAEVRAGGDPVGPGSAGG</sequence>
<dbReference type="Proteomes" id="UP000326041">
    <property type="component" value="Chromosome"/>
</dbReference>
<evidence type="ECO:0000313" key="3">
    <source>
        <dbReference type="Proteomes" id="UP000326041"/>
    </source>
</evidence>
<feature type="transmembrane region" description="Helical" evidence="1">
    <location>
        <begin position="110"/>
        <end position="130"/>
    </location>
</feature>
<feature type="transmembrane region" description="Helical" evidence="1">
    <location>
        <begin position="77"/>
        <end position="98"/>
    </location>
</feature>
<feature type="transmembrane region" description="Helical" evidence="1">
    <location>
        <begin position="172"/>
        <end position="192"/>
    </location>
</feature>
<reference evidence="2 3" key="1">
    <citation type="submission" date="2017-09" db="EMBL/GenBank/DDBJ databases">
        <authorList>
            <person name="Lee N."/>
            <person name="Cho B.-K."/>
        </authorList>
    </citation>
    <scope>NUCLEOTIDE SEQUENCE [LARGE SCALE GENOMIC DNA]</scope>
    <source>
        <strain evidence="2 3">ATCC 13879</strain>
    </source>
</reference>
<protein>
    <submittedName>
        <fullName evidence="2">DUF998 domain-containing protein</fullName>
    </submittedName>
</protein>